<dbReference type="PROSITE" id="PS51257">
    <property type="entry name" value="PROKAR_LIPOPROTEIN"/>
    <property type="match status" value="1"/>
</dbReference>
<name>A0ABR7EYN4_9FIRM</name>
<gene>
    <name evidence="1" type="ORF">H8S00_00180</name>
</gene>
<evidence type="ECO:0000313" key="1">
    <source>
        <dbReference type="EMBL" id="MBC5666418.1"/>
    </source>
</evidence>
<dbReference type="RefSeq" id="WP_118589094.1">
    <property type="nucleotide sequence ID" value="NZ_JACOOZ010000001.1"/>
</dbReference>
<evidence type="ECO:0000313" key="2">
    <source>
        <dbReference type="Proteomes" id="UP000597877"/>
    </source>
</evidence>
<organism evidence="1 2">
    <name type="scientific">Eubacterium segne</name>
    <dbReference type="NCBI Taxonomy" id="2763045"/>
    <lineage>
        <taxon>Bacteria</taxon>
        <taxon>Bacillati</taxon>
        <taxon>Bacillota</taxon>
        <taxon>Clostridia</taxon>
        <taxon>Eubacteriales</taxon>
        <taxon>Eubacteriaceae</taxon>
        <taxon>Eubacterium</taxon>
    </lineage>
</organism>
<proteinExistence type="predicted"/>
<comment type="caution">
    <text evidence="1">The sequence shown here is derived from an EMBL/GenBank/DDBJ whole genome shotgun (WGS) entry which is preliminary data.</text>
</comment>
<reference evidence="1 2" key="1">
    <citation type="submission" date="2020-08" db="EMBL/GenBank/DDBJ databases">
        <title>Genome public.</title>
        <authorList>
            <person name="Liu C."/>
            <person name="Sun Q."/>
        </authorList>
    </citation>
    <scope>NUCLEOTIDE SEQUENCE [LARGE SCALE GENOMIC DNA]</scope>
    <source>
        <strain evidence="1 2">BX4</strain>
    </source>
</reference>
<evidence type="ECO:0008006" key="3">
    <source>
        <dbReference type="Google" id="ProtNLM"/>
    </source>
</evidence>
<protein>
    <recommendedName>
        <fullName evidence="3">Lipoprotein</fullName>
    </recommendedName>
</protein>
<dbReference type="EMBL" id="JACOOZ010000001">
    <property type="protein sequence ID" value="MBC5666418.1"/>
    <property type="molecule type" value="Genomic_DNA"/>
</dbReference>
<sequence length="365" mass="41911">MRSLVRKIMCMALVVVVLCGCGKTNEKVGKNVDTENIKIPKYKKVILTDLENCNINFIKNMPYTDFDFKIISTEKLDEKKLDIKFDTTLEYEWSISDSEVEGENKFSYPLLCAYNGYEVKKIKSQIEQVSNEDYQRCVTENKNFPKIYVYTVSTEINMENVSKDRDYEIKNMIVTYDGDEYKFDIGKINVNKKQAMKETFAQDIDGENSAMQTIDGLDYISMDSDFDITLDGIIETFKDKLEIKNIYLKNIDDSIKVKNISISTSNENGTVEFDFDKNGNNIIPKETSTTVVLKCSNDILENNIGSYISPIVCIDYKLGKKTGTLNVPVMARGYSRSAQEIYAYKIDKVDIFNLYLKNLAKEDKE</sequence>
<dbReference type="Proteomes" id="UP000597877">
    <property type="component" value="Unassembled WGS sequence"/>
</dbReference>
<keyword evidence="2" id="KW-1185">Reference proteome</keyword>
<accession>A0ABR7EYN4</accession>